<proteinExistence type="predicted"/>
<evidence type="ECO:0000313" key="2">
    <source>
        <dbReference type="Proteomes" id="UP000045824"/>
    </source>
</evidence>
<evidence type="ECO:0000313" key="1">
    <source>
        <dbReference type="EMBL" id="CNE94906.1"/>
    </source>
</evidence>
<dbReference type="Proteomes" id="UP000045824">
    <property type="component" value="Unassembled WGS sequence"/>
</dbReference>
<accession>A0A0T9LH64</accession>
<dbReference type="EMBL" id="CPYI01000010">
    <property type="protein sequence ID" value="CNE94906.1"/>
    <property type="molecule type" value="Genomic_DNA"/>
</dbReference>
<sequence length="41" mass="4599">MTSNQLSTDYITIDFELFYSVVTLRKPLSVLKINGGVSGQY</sequence>
<reference evidence="1 2" key="1">
    <citation type="submission" date="2015-03" db="EMBL/GenBank/DDBJ databases">
        <authorList>
            <person name="Murphy D."/>
        </authorList>
    </citation>
    <scope>NUCLEOTIDE SEQUENCE [LARGE SCALE GENOMIC DNA]</scope>
    <source>
        <strain evidence="1 2">FCF326</strain>
    </source>
</reference>
<dbReference type="AlphaFoldDB" id="A0A0T9LH64"/>
<gene>
    <name evidence="1" type="ORF">ERS008491_02685</name>
</gene>
<name>A0A0T9LH64_YERKR</name>
<organism evidence="1 2">
    <name type="scientific">Yersinia kristensenii</name>
    <dbReference type="NCBI Taxonomy" id="28152"/>
    <lineage>
        <taxon>Bacteria</taxon>
        <taxon>Pseudomonadati</taxon>
        <taxon>Pseudomonadota</taxon>
        <taxon>Gammaproteobacteria</taxon>
        <taxon>Enterobacterales</taxon>
        <taxon>Yersiniaceae</taxon>
        <taxon>Yersinia</taxon>
    </lineage>
</organism>
<protein>
    <submittedName>
        <fullName evidence="1">Uncharacterized protein</fullName>
    </submittedName>
</protein>